<dbReference type="Pfam" id="PF13440">
    <property type="entry name" value="Polysacc_synt_3"/>
    <property type="match status" value="1"/>
</dbReference>
<evidence type="ECO:0000256" key="7">
    <source>
        <dbReference type="SAM" id="Phobius"/>
    </source>
</evidence>
<organism evidence="8 9">
    <name type="scientific">Flavivirga aquimarina</name>
    <dbReference type="NCBI Taxonomy" id="2027862"/>
    <lineage>
        <taxon>Bacteria</taxon>
        <taxon>Pseudomonadati</taxon>
        <taxon>Bacteroidota</taxon>
        <taxon>Flavobacteriia</taxon>
        <taxon>Flavobacteriales</taxon>
        <taxon>Flavobacteriaceae</taxon>
        <taxon>Flavivirga</taxon>
    </lineage>
</organism>
<dbReference type="EMBL" id="JAUOEK010000056">
    <property type="protein sequence ID" value="MDO5968900.1"/>
    <property type="molecule type" value="Genomic_DNA"/>
</dbReference>
<feature type="transmembrane region" description="Helical" evidence="7">
    <location>
        <begin position="179"/>
        <end position="197"/>
    </location>
</feature>
<dbReference type="RefSeq" id="WP_303276584.1">
    <property type="nucleotide sequence ID" value="NZ_JAUOEK010000056.1"/>
</dbReference>
<feature type="transmembrane region" description="Helical" evidence="7">
    <location>
        <begin position="292"/>
        <end position="316"/>
    </location>
</feature>
<feature type="transmembrane region" description="Helical" evidence="7">
    <location>
        <begin position="355"/>
        <end position="374"/>
    </location>
</feature>
<feature type="transmembrane region" description="Helical" evidence="7">
    <location>
        <begin position="83"/>
        <end position="103"/>
    </location>
</feature>
<feature type="transmembrane region" description="Helical" evidence="7">
    <location>
        <begin position="442"/>
        <end position="459"/>
    </location>
</feature>
<evidence type="ECO:0000256" key="6">
    <source>
        <dbReference type="ARBA" id="ARBA00023136"/>
    </source>
</evidence>
<evidence type="ECO:0000256" key="4">
    <source>
        <dbReference type="ARBA" id="ARBA00022692"/>
    </source>
</evidence>
<evidence type="ECO:0000256" key="1">
    <source>
        <dbReference type="ARBA" id="ARBA00004651"/>
    </source>
</evidence>
<keyword evidence="4 7" id="KW-0812">Transmembrane</keyword>
<feature type="transmembrane region" description="Helical" evidence="7">
    <location>
        <begin position="47"/>
        <end position="71"/>
    </location>
</feature>
<evidence type="ECO:0000313" key="8">
    <source>
        <dbReference type="EMBL" id="MDO5968900.1"/>
    </source>
</evidence>
<feature type="transmembrane region" description="Helical" evidence="7">
    <location>
        <begin position="115"/>
        <end position="137"/>
    </location>
</feature>
<name>A0ABT8W713_9FLAO</name>
<keyword evidence="5 7" id="KW-1133">Transmembrane helix</keyword>
<evidence type="ECO:0000256" key="3">
    <source>
        <dbReference type="ARBA" id="ARBA00022475"/>
    </source>
</evidence>
<dbReference type="PANTHER" id="PTHR30250">
    <property type="entry name" value="PST FAMILY PREDICTED COLANIC ACID TRANSPORTER"/>
    <property type="match status" value="1"/>
</dbReference>
<dbReference type="CDD" id="cd13127">
    <property type="entry name" value="MATE_tuaB_like"/>
    <property type="match status" value="1"/>
</dbReference>
<comment type="caution">
    <text evidence="8">The sequence shown here is derived from an EMBL/GenBank/DDBJ whole genome shotgun (WGS) entry which is preliminary data.</text>
</comment>
<proteinExistence type="inferred from homology"/>
<keyword evidence="6 7" id="KW-0472">Membrane</keyword>
<feature type="transmembrane region" description="Helical" evidence="7">
    <location>
        <begin position="322"/>
        <end position="343"/>
    </location>
</feature>
<feature type="transmembrane region" description="Helical" evidence="7">
    <location>
        <begin position="380"/>
        <end position="398"/>
    </location>
</feature>
<keyword evidence="3" id="KW-1003">Cell membrane</keyword>
<comment type="subcellular location">
    <subcellularLocation>
        <location evidence="1">Cell membrane</location>
        <topology evidence="1">Multi-pass membrane protein</topology>
    </subcellularLocation>
</comment>
<sequence length="484" mass="54544">MLNKKSLKNQTLSGIAWRGSSDIIQQILQIIFTMILARLLSKSDFGLVAMAMLVNRFVVAMTNIGFGGAIIQSQMVNKNQISAIFYIQLTINIFLTIVVFFSADLAAGFFEALELAPLIRVFSFVIVLQTLQFPNILLRKELKFKSFSLIEIFSMVLSNGVAIFLAVIGYGVWALVWRLIIQRILFGLLSFYYGNWLPTKPEFKGIKPLFKFGVNMLGSNMVYYFVENLVAILTGKYLGKEVLGLFNLAYNLAIIPATKIKTIITTVLTASFSKIQFKTEKFVNGYGLMLKYTSLVFIPLMLFIAASSYNTIPLFYGNSWSGASPFLLILCFVGILRGISHMLRSAILAKGKSQIIFRSALIEMLVSVPMMWFLMPKYKVNGLIGAYLVGVFFGFLYTGIIYNREVNLKYAFLKGMQKGVKIGAVIFVVVSLQYILNISRELSLILQIISSLVVYYLMIGTSEKQTMMLFFKRKLNKISVKSYD</sequence>
<dbReference type="InterPro" id="IPR050833">
    <property type="entry name" value="Poly_Biosynth_Transport"/>
</dbReference>
<evidence type="ECO:0000313" key="9">
    <source>
        <dbReference type="Proteomes" id="UP001176883"/>
    </source>
</evidence>
<accession>A0ABT8W713</accession>
<feature type="transmembrane region" description="Helical" evidence="7">
    <location>
        <begin position="149"/>
        <end position="173"/>
    </location>
</feature>
<feature type="transmembrane region" description="Helical" evidence="7">
    <location>
        <begin position="419"/>
        <end position="436"/>
    </location>
</feature>
<dbReference type="Proteomes" id="UP001176883">
    <property type="component" value="Unassembled WGS sequence"/>
</dbReference>
<evidence type="ECO:0000256" key="5">
    <source>
        <dbReference type="ARBA" id="ARBA00022989"/>
    </source>
</evidence>
<feature type="transmembrane region" description="Helical" evidence="7">
    <location>
        <begin position="246"/>
        <end position="272"/>
    </location>
</feature>
<reference evidence="8" key="1">
    <citation type="submission" date="2023-07" db="EMBL/GenBank/DDBJ databases">
        <title>Two novel species in the genus Flavivirga.</title>
        <authorList>
            <person name="Kwon K."/>
        </authorList>
    </citation>
    <scope>NUCLEOTIDE SEQUENCE</scope>
    <source>
        <strain evidence="8">KCTC 52353</strain>
    </source>
</reference>
<feature type="transmembrane region" description="Helical" evidence="7">
    <location>
        <begin position="209"/>
        <end position="226"/>
    </location>
</feature>
<dbReference type="PANTHER" id="PTHR30250:SF10">
    <property type="entry name" value="LIPOPOLYSACCHARIDE BIOSYNTHESIS PROTEIN WZXC"/>
    <property type="match status" value="1"/>
</dbReference>
<evidence type="ECO:0000256" key="2">
    <source>
        <dbReference type="ARBA" id="ARBA00007430"/>
    </source>
</evidence>
<protein>
    <submittedName>
        <fullName evidence="8">Lipopolysaccharide biosynthesis protein</fullName>
    </submittedName>
</protein>
<keyword evidence="9" id="KW-1185">Reference proteome</keyword>
<gene>
    <name evidence="8" type="ORF">Q4Q35_03695</name>
</gene>
<comment type="similarity">
    <text evidence="2">Belongs to the polysaccharide synthase family.</text>
</comment>